<dbReference type="InterPro" id="IPR039421">
    <property type="entry name" value="Type_1_exporter"/>
</dbReference>
<name>A0A841I292_9DEIO</name>
<feature type="transmembrane region" description="Helical" evidence="9">
    <location>
        <begin position="49"/>
        <end position="75"/>
    </location>
</feature>
<dbReference type="GO" id="GO:0005524">
    <property type="term" value="F:ATP binding"/>
    <property type="evidence" value="ECO:0007669"/>
    <property type="project" value="UniProtKB-KW"/>
</dbReference>
<dbReference type="PROSITE" id="PS50929">
    <property type="entry name" value="ABC_TM1F"/>
    <property type="match status" value="1"/>
</dbReference>
<reference evidence="12 13" key="1">
    <citation type="submission" date="2020-08" db="EMBL/GenBank/DDBJ databases">
        <title>Genomic Encyclopedia of Type Strains, Phase IV (KMG-IV): sequencing the most valuable type-strain genomes for metagenomic binning, comparative biology and taxonomic classification.</title>
        <authorList>
            <person name="Goeker M."/>
        </authorList>
    </citation>
    <scope>NUCLEOTIDE SEQUENCE [LARGE SCALE GENOMIC DNA]</scope>
    <source>
        <strain evidence="12 13">DSM 21458</strain>
    </source>
</reference>
<feature type="domain" description="ABC transmembrane type-1" evidence="11">
    <location>
        <begin position="13"/>
        <end position="295"/>
    </location>
</feature>
<organism evidence="12 13">
    <name type="scientific">Deinobacterium chartae</name>
    <dbReference type="NCBI Taxonomy" id="521158"/>
    <lineage>
        <taxon>Bacteria</taxon>
        <taxon>Thermotogati</taxon>
        <taxon>Deinococcota</taxon>
        <taxon>Deinococci</taxon>
        <taxon>Deinococcales</taxon>
        <taxon>Deinococcaceae</taxon>
        <taxon>Deinobacterium</taxon>
    </lineage>
</organism>
<dbReference type="InterPro" id="IPR036640">
    <property type="entry name" value="ABC1_TM_sf"/>
</dbReference>
<comment type="caution">
    <text evidence="12">The sequence shown here is derived from an EMBL/GenBank/DDBJ whole genome shotgun (WGS) entry which is preliminary data.</text>
</comment>
<dbReference type="PANTHER" id="PTHR43394:SF1">
    <property type="entry name" value="ATP-BINDING CASSETTE SUB-FAMILY B MEMBER 10, MITOCHONDRIAL"/>
    <property type="match status" value="1"/>
</dbReference>
<evidence type="ECO:0000256" key="9">
    <source>
        <dbReference type="SAM" id="Phobius"/>
    </source>
</evidence>
<keyword evidence="2" id="KW-0813">Transport</keyword>
<dbReference type="InterPro" id="IPR011527">
    <property type="entry name" value="ABC1_TM_dom"/>
</dbReference>
<evidence type="ECO:0000256" key="1">
    <source>
        <dbReference type="ARBA" id="ARBA00004651"/>
    </source>
</evidence>
<evidence type="ECO:0000256" key="2">
    <source>
        <dbReference type="ARBA" id="ARBA00022448"/>
    </source>
</evidence>
<dbReference type="RefSeq" id="WP_246351568.1">
    <property type="nucleotide sequence ID" value="NZ_JACHHG010000011.1"/>
</dbReference>
<evidence type="ECO:0000256" key="5">
    <source>
        <dbReference type="ARBA" id="ARBA00022741"/>
    </source>
</evidence>
<evidence type="ECO:0000256" key="6">
    <source>
        <dbReference type="ARBA" id="ARBA00022840"/>
    </source>
</evidence>
<protein>
    <submittedName>
        <fullName evidence="12">ABC-type multidrug transport system fused ATPase/permease subunit</fullName>
    </submittedName>
</protein>
<dbReference type="Pfam" id="PF00664">
    <property type="entry name" value="ABC_membrane"/>
    <property type="match status" value="1"/>
</dbReference>
<proteinExistence type="predicted"/>
<sequence length="578" mass="63098">MLRYLGPQRGRAVLLAVLLLASIGLQLFVPQILRYFIDAAQQGAALRSLLAAAGLFLVAALVTQLLSAAATYVGTDVGWAATNRMRADLVRHVLRLDMRFHKDRTPGELIERIDGDVTALSNFFSQFAVRVFGAALLLLGILVLLWLENAWVGAALTAFTLLVMVVMNRAREFAVPATRLEREASAQMFGFIEERLAGLDDLRASGAGNYAMYRFRTVLRDFFVKSRRAWVGRSQLWLLTMGLFAVGYVLTLGMAVWLFGTGAISLGTAYLFFQYMTMLEAPIDQITQQMQELQKAGASVIRVDELLREHSVLEEGPRELPGGPLGLDLEGVSFAYGDRPVLRAVNLRLAPGESLGLLGRTGSGKTTLTRLLLRLYDPQSGSVRLGGEDLRAVRLASLRSRVGVVTQDVQLFSASVRDNLTFFDASIPDARLCAVLEEVGLGYWLRSLPDGLDTPLSAGGGSLSAGQAQLLAFARVLLRDPGLVILDEPSSRLDPASEALLQRAIDRLLAGRTAIVIAHRLETVARVDRVAVMGDGTILEEGPRAALALDPHSRFARMLRSGRDLDEAQELELMEEKA</sequence>
<keyword evidence="6" id="KW-0067">ATP-binding</keyword>
<dbReference type="GO" id="GO:0015421">
    <property type="term" value="F:ABC-type oligopeptide transporter activity"/>
    <property type="evidence" value="ECO:0007669"/>
    <property type="project" value="TreeGrafter"/>
</dbReference>
<gene>
    <name evidence="12" type="ORF">HNR42_002834</name>
</gene>
<dbReference type="PROSITE" id="PS50893">
    <property type="entry name" value="ABC_TRANSPORTER_2"/>
    <property type="match status" value="1"/>
</dbReference>
<dbReference type="PROSITE" id="PS00211">
    <property type="entry name" value="ABC_TRANSPORTER_1"/>
    <property type="match status" value="1"/>
</dbReference>
<keyword evidence="7 9" id="KW-1133">Transmembrane helix</keyword>
<dbReference type="InterPro" id="IPR017871">
    <property type="entry name" value="ABC_transporter-like_CS"/>
</dbReference>
<dbReference type="CDD" id="cd07346">
    <property type="entry name" value="ABC_6TM_exporters"/>
    <property type="match status" value="1"/>
</dbReference>
<dbReference type="InterPro" id="IPR027417">
    <property type="entry name" value="P-loop_NTPase"/>
</dbReference>
<keyword evidence="5" id="KW-0547">Nucleotide-binding</keyword>
<accession>A0A841I292</accession>
<dbReference type="GO" id="GO:0016887">
    <property type="term" value="F:ATP hydrolysis activity"/>
    <property type="evidence" value="ECO:0007669"/>
    <property type="project" value="InterPro"/>
</dbReference>
<keyword evidence="13" id="KW-1185">Reference proteome</keyword>
<dbReference type="SUPFAM" id="SSF52540">
    <property type="entry name" value="P-loop containing nucleoside triphosphate hydrolases"/>
    <property type="match status" value="1"/>
</dbReference>
<dbReference type="EMBL" id="JACHHG010000011">
    <property type="protein sequence ID" value="MBB6099393.1"/>
    <property type="molecule type" value="Genomic_DNA"/>
</dbReference>
<dbReference type="InterPro" id="IPR003593">
    <property type="entry name" value="AAA+_ATPase"/>
</dbReference>
<feature type="transmembrane region" description="Helical" evidence="9">
    <location>
        <begin position="127"/>
        <end position="145"/>
    </location>
</feature>
<dbReference type="GO" id="GO:0005886">
    <property type="term" value="C:plasma membrane"/>
    <property type="evidence" value="ECO:0007669"/>
    <property type="project" value="UniProtKB-SubCell"/>
</dbReference>
<evidence type="ECO:0000256" key="3">
    <source>
        <dbReference type="ARBA" id="ARBA00022475"/>
    </source>
</evidence>
<dbReference type="Proteomes" id="UP000569951">
    <property type="component" value="Unassembled WGS sequence"/>
</dbReference>
<dbReference type="AlphaFoldDB" id="A0A841I292"/>
<evidence type="ECO:0000259" key="11">
    <source>
        <dbReference type="PROSITE" id="PS50929"/>
    </source>
</evidence>
<evidence type="ECO:0000313" key="13">
    <source>
        <dbReference type="Proteomes" id="UP000569951"/>
    </source>
</evidence>
<comment type="subcellular location">
    <subcellularLocation>
        <location evidence="1">Cell membrane</location>
        <topology evidence="1">Multi-pass membrane protein</topology>
    </subcellularLocation>
</comment>
<evidence type="ECO:0000256" key="4">
    <source>
        <dbReference type="ARBA" id="ARBA00022692"/>
    </source>
</evidence>
<keyword evidence="4 9" id="KW-0812">Transmembrane</keyword>
<dbReference type="SMART" id="SM00382">
    <property type="entry name" value="AAA"/>
    <property type="match status" value="1"/>
</dbReference>
<dbReference type="PANTHER" id="PTHR43394">
    <property type="entry name" value="ATP-DEPENDENT PERMEASE MDL1, MITOCHONDRIAL"/>
    <property type="match status" value="1"/>
</dbReference>
<evidence type="ECO:0000313" key="12">
    <source>
        <dbReference type="EMBL" id="MBB6099393.1"/>
    </source>
</evidence>
<dbReference type="Pfam" id="PF00005">
    <property type="entry name" value="ABC_tran"/>
    <property type="match status" value="1"/>
</dbReference>
<feature type="transmembrane region" description="Helical" evidence="9">
    <location>
        <begin position="230"/>
        <end position="250"/>
    </location>
</feature>
<evidence type="ECO:0000256" key="7">
    <source>
        <dbReference type="ARBA" id="ARBA00022989"/>
    </source>
</evidence>
<dbReference type="SUPFAM" id="SSF90123">
    <property type="entry name" value="ABC transporter transmembrane region"/>
    <property type="match status" value="1"/>
</dbReference>
<evidence type="ECO:0000256" key="8">
    <source>
        <dbReference type="ARBA" id="ARBA00023136"/>
    </source>
</evidence>
<keyword evidence="3" id="KW-1003">Cell membrane</keyword>
<dbReference type="Gene3D" id="1.20.1560.10">
    <property type="entry name" value="ABC transporter type 1, transmembrane domain"/>
    <property type="match status" value="1"/>
</dbReference>
<feature type="transmembrane region" description="Helical" evidence="9">
    <location>
        <begin position="12"/>
        <end position="37"/>
    </location>
</feature>
<dbReference type="InterPro" id="IPR003439">
    <property type="entry name" value="ABC_transporter-like_ATP-bd"/>
</dbReference>
<dbReference type="Gene3D" id="3.40.50.300">
    <property type="entry name" value="P-loop containing nucleotide triphosphate hydrolases"/>
    <property type="match status" value="1"/>
</dbReference>
<keyword evidence="8 9" id="KW-0472">Membrane</keyword>
<dbReference type="FunFam" id="3.40.50.300:FF:000299">
    <property type="entry name" value="ABC transporter ATP-binding protein/permease"/>
    <property type="match status" value="1"/>
</dbReference>
<feature type="domain" description="ABC transporter" evidence="10">
    <location>
        <begin position="327"/>
        <end position="560"/>
    </location>
</feature>
<evidence type="ECO:0000259" key="10">
    <source>
        <dbReference type="PROSITE" id="PS50893"/>
    </source>
</evidence>
<feature type="transmembrane region" description="Helical" evidence="9">
    <location>
        <begin position="151"/>
        <end position="170"/>
    </location>
</feature>